<evidence type="ECO:0000259" key="3">
    <source>
        <dbReference type="PROSITE" id="PS51253"/>
    </source>
</evidence>
<evidence type="ECO:0000256" key="2">
    <source>
        <dbReference type="SAM" id="MobiDB-lite"/>
    </source>
</evidence>
<evidence type="ECO:0000313" key="5">
    <source>
        <dbReference type="Proteomes" id="UP001591681"/>
    </source>
</evidence>
<dbReference type="PANTHER" id="PTHR19303">
    <property type="entry name" value="TRANSPOSON"/>
    <property type="match status" value="1"/>
</dbReference>
<dbReference type="InterPro" id="IPR050863">
    <property type="entry name" value="CenT-Element_Derived"/>
</dbReference>
<proteinExistence type="predicted"/>
<feature type="domain" description="HTH CENPB-type" evidence="3">
    <location>
        <begin position="46"/>
        <end position="123"/>
    </location>
</feature>
<dbReference type="AlphaFoldDB" id="A0ABD1KTN2"/>
<evidence type="ECO:0000313" key="4">
    <source>
        <dbReference type="EMBL" id="KAL2102316.1"/>
    </source>
</evidence>
<keyword evidence="1" id="KW-0238">DNA-binding</keyword>
<dbReference type="EMBL" id="JBHFQA010000002">
    <property type="protein sequence ID" value="KAL2102316.1"/>
    <property type="molecule type" value="Genomic_DNA"/>
</dbReference>
<accession>A0ABD1KTN2</accession>
<name>A0ABD1KTN2_9TELE</name>
<keyword evidence="5" id="KW-1185">Reference proteome</keyword>
<organism evidence="4 5">
    <name type="scientific">Coilia grayii</name>
    <name type="common">Gray's grenadier anchovy</name>
    <dbReference type="NCBI Taxonomy" id="363190"/>
    <lineage>
        <taxon>Eukaryota</taxon>
        <taxon>Metazoa</taxon>
        <taxon>Chordata</taxon>
        <taxon>Craniata</taxon>
        <taxon>Vertebrata</taxon>
        <taxon>Euteleostomi</taxon>
        <taxon>Actinopterygii</taxon>
        <taxon>Neopterygii</taxon>
        <taxon>Teleostei</taxon>
        <taxon>Clupei</taxon>
        <taxon>Clupeiformes</taxon>
        <taxon>Clupeoidei</taxon>
        <taxon>Engraulidae</taxon>
        <taxon>Coilinae</taxon>
        <taxon>Coilia</taxon>
    </lineage>
</organism>
<comment type="caution">
    <text evidence="4">The sequence shown here is derived from an EMBL/GenBank/DDBJ whole genome shotgun (WGS) entry which is preliminary data.</text>
</comment>
<feature type="region of interest" description="Disordered" evidence="2">
    <location>
        <begin position="230"/>
        <end position="249"/>
    </location>
</feature>
<dbReference type="GO" id="GO:0003677">
    <property type="term" value="F:DNA binding"/>
    <property type="evidence" value="ECO:0007669"/>
    <property type="project" value="UniProtKB-KW"/>
</dbReference>
<sequence length="249" mass="27298">MSPKSSEGVKSSVHNSRSVNSLRREAAQFGVPHTTLWDWRRGKYGHLPHPNRALLPNEEEALVSYIFWMAAHGFSITQSAALVLAIQVCKASGRNNQFLKMDKGLSRMWWSHFRARHPTVASRRPNYIEAERVHGATVARVDELFHICQALYDHHGFHGTPELIYNCDETGFSDKGSSRKRVLCNKGQRTVYAQQVTTREHVTVHCCASAAGEVIPPFVIFEKCLPSTAGGSAGKGGTASVGTGGAGGQ</sequence>
<feature type="compositionally biased region" description="Gly residues" evidence="2">
    <location>
        <begin position="231"/>
        <end position="249"/>
    </location>
</feature>
<dbReference type="InterPro" id="IPR006600">
    <property type="entry name" value="HTH_CenpB_DNA-bd_dom"/>
</dbReference>
<dbReference type="Proteomes" id="UP001591681">
    <property type="component" value="Unassembled WGS sequence"/>
</dbReference>
<reference evidence="4 5" key="1">
    <citation type="submission" date="2024-09" db="EMBL/GenBank/DDBJ databases">
        <title>A chromosome-level genome assembly of Gray's grenadier anchovy, Coilia grayii.</title>
        <authorList>
            <person name="Fu Z."/>
        </authorList>
    </citation>
    <scope>NUCLEOTIDE SEQUENCE [LARGE SCALE GENOMIC DNA]</scope>
    <source>
        <strain evidence="4">G4</strain>
        <tissue evidence="4">Muscle</tissue>
    </source>
</reference>
<evidence type="ECO:0000256" key="1">
    <source>
        <dbReference type="ARBA" id="ARBA00023125"/>
    </source>
</evidence>
<dbReference type="PROSITE" id="PS51253">
    <property type="entry name" value="HTH_CENPB"/>
    <property type="match status" value="1"/>
</dbReference>
<protein>
    <recommendedName>
        <fullName evidence="3">HTH CENPB-type domain-containing protein</fullName>
    </recommendedName>
</protein>
<gene>
    <name evidence="4" type="ORF">ACEWY4_001484</name>
</gene>
<dbReference type="PANTHER" id="PTHR19303:SF74">
    <property type="entry name" value="POGO TRANSPOSABLE ELEMENT WITH KRAB DOMAIN"/>
    <property type="match status" value="1"/>
</dbReference>